<dbReference type="EMBL" id="CP006720">
    <property type="protein sequence ID" value="AHI57792.1"/>
    <property type="molecule type" value="Genomic_DNA"/>
</dbReference>
<dbReference type="KEGG" id="smia:P344_02220"/>
<dbReference type="HOGENOM" id="CLU_3012034_0_0_14"/>
<dbReference type="Proteomes" id="UP000019260">
    <property type="component" value="Chromosome"/>
</dbReference>
<evidence type="ECO:0000313" key="1">
    <source>
        <dbReference type="EMBL" id="AHI57792.1"/>
    </source>
</evidence>
<sequence length="56" mass="6561">MYSKELVASLNADIRAYFPHIKEIEPDYHMTFDGVSRMVVLDRYAQKDNGLKNIKK</sequence>
<protein>
    <submittedName>
        <fullName evidence="1">Uncharacterized protein</fullName>
    </submittedName>
</protein>
<evidence type="ECO:0000313" key="2">
    <source>
        <dbReference type="Proteomes" id="UP000019260"/>
    </source>
</evidence>
<reference evidence="1 2" key="1">
    <citation type="submission" date="2013-09" db="EMBL/GenBank/DDBJ databases">
        <title>Complete genome sequence of Spiroplasma mirum suckling mouse cataract agent.</title>
        <authorList>
            <person name="Landry C.A."/>
            <person name="Bastian F.O."/>
            <person name="Thune R.L."/>
        </authorList>
    </citation>
    <scope>NUCLEOTIDE SEQUENCE [LARGE SCALE GENOMIC DNA]</scope>
    <source>
        <strain evidence="1 2">SMCA</strain>
    </source>
</reference>
<dbReference type="AlphaFoldDB" id="W6AKW2"/>
<proteinExistence type="predicted"/>
<dbReference type="eggNOG" id="COG0209">
    <property type="taxonomic scope" value="Bacteria"/>
</dbReference>
<dbReference type="STRING" id="838561.P344_02220"/>
<dbReference type="PATRIC" id="fig|838561.3.peg.427"/>
<name>W6AKW2_9MOLU</name>
<organism evidence="1 2">
    <name type="scientific">Spiroplasma mirum ATCC 29335</name>
    <dbReference type="NCBI Taxonomy" id="838561"/>
    <lineage>
        <taxon>Bacteria</taxon>
        <taxon>Bacillati</taxon>
        <taxon>Mycoplasmatota</taxon>
        <taxon>Mollicutes</taxon>
        <taxon>Entomoplasmatales</taxon>
        <taxon>Spiroplasmataceae</taxon>
        <taxon>Spiroplasma</taxon>
    </lineage>
</organism>
<keyword evidence="2" id="KW-1185">Reference proteome</keyword>
<accession>W6AKW2</accession>
<gene>
    <name evidence="1" type="ORF">P344_02220</name>
</gene>